<dbReference type="GeneID" id="87844371"/>
<dbReference type="PROSITE" id="PS51144">
    <property type="entry name" value="ALPHA_CA_2"/>
    <property type="match status" value="1"/>
</dbReference>
<evidence type="ECO:0000259" key="8">
    <source>
        <dbReference type="PROSITE" id="PS51144"/>
    </source>
</evidence>
<keyword evidence="4" id="KW-0862">Zinc</keyword>
<dbReference type="GO" id="GO:0004089">
    <property type="term" value="F:carbonate dehydratase activity"/>
    <property type="evidence" value="ECO:0007669"/>
    <property type="project" value="UniProtKB-EC"/>
</dbReference>
<organism evidence="9 10">
    <name type="scientific">Chaetomium fimeti</name>
    <dbReference type="NCBI Taxonomy" id="1854472"/>
    <lineage>
        <taxon>Eukaryota</taxon>
        <taxon>Fungi</taxon>
        <taxon>Dikarya</taxon>
        <taxon>Ascomycota</taxon>
        <taxon>Pezizomycotina</taxon>
        <taxon>Sordariomycetes</taxon>
        <taxon>Sordariomycetidae</taxon>
        <taxon>Sordariales</taxon>
        <taxon>Chaetomiaceae</taxon>
        <taxon>Chaetomium</taxon>
    </lineage>
</organism>
<proteinExistence type="inferred from homology"/>
<reference evidence="9" key="2">
    <citation type="submission" date="2023-06" db="EMBL/GenBank/DDBJ databases">
        <authorList>
            <consortium name="Lawrence Berkeley National Laboratory"/>
            <person name="Haridas S."/>
            <person name="Hensen N."/>
            <person name="Bonometti L."/>
            <person name="Westerberg I."/>
            <person name="Brannstrom I.O."/>
            <person name="Guillou S."/>
            <person name="Cros-Aarteil S."/>
            <person name="Calhoun S."/>
            <person name="Kuo A."/>
            <person name="Mondo S."/>
            <person name="Pangilinan J."/>
            <person name="Riley R."/>
            <person name="Labutti K."/>
            <person name="Andreopoulos B."/>
            <person name="Lipzen A."/>
            <person name="Chen C."/>
            <person name="Yanf M."/>
            <person name="Daum C."/>
            <person name="Ng V."/>
            <person name="Clum A."/>
            <person name="Steindorff A."/>
            <person name="Ohm R."/>
            <person name="Martin F."/>
            <person name="Silar P."/>
            <person name="Natvig D."/>
            <person name="Lalanne C."/>
            <person name="Gautier V."/>
            <person name="Ament-Velasquez S.L."/>
            <person name="Kruys A."/>
            <person name="Hutchinson M.I."/>
            <person name="Powell A.J."/>
            <person name="Barry K."/>
            <person name="Miller A.N."/>
            <person name="Grigoriev I.V."/>
            <person name="Debuchy R."/>
            <person name="Gladieux P."/>
            <person name="Thoren M.H."/>
            <person name="Johannesson H."/>
        </authorList>
    </citation>
    <scope>NUCLEOTIDE SEQUENCE</scope>
    <source>
        <strain evidence="9">CBS 168.71</strain>
    </source>
</reference>
<feature type="domain" description="Alpha-carbonic anhydrase" evidence="8">
    <location>
        <begin position="39"/>
        <end position="313"/>
    </location>
</feature>
<dbReference type="EMBL" id="JAUEPN010000010">
    <property type="protein sequence ID" value="KAK3291312.1"/>
    <property type="molecule type" value="Genomic_DNA"/>
</dbReference>
<evidence type="ECO:0000256" key="6">
    <source>
        <dbReference type="ARBA" id="ARBA00048348"/>
    </source>
</evidence>
<evidence type="ECO:0000256" key="4">
    <source>
        <dbReference type="ARBA" id="ARBA00022833"/>
    </source>
</evidence>
<dbReference type="SMART" id="SM01057">
    <property type="entry name" value="Carb_anhydrase"/>
    <property type="match status" value="1"/>
</dbReference>
<evidence type="ECO:0000313" key="9">
    <source>
        <dbReference type="EMBL" id="KAK3291312.1"/>
    </source>
</evidence>
<dbReference type="InterPro" id="IPR041891">
    <property type="entry name" value="Alpha_CA_prokaryot-like"/>
</dbReference>
<evidence type="ECO:0000256" key="5">
    <source>
        <dbReference type="ARBA" id="ARBA00023239"/>
    </source>
</evidence>
<dbReference type="Gene3D" id="3.10.200.10">
    <property type="entry name" value="Alpha carbonic anhydrase"/>
    <property type="match status" value="1"/>
</dbReference>
<dbReference type="RefSeq" id="XP_062654826.1">
    <property type="nucleotide sequence ID" value="XM_062807423.1"/>
</dbReference>
<dbReference type="AlphaFoldDB" id="A0AAE0H7J2"/>
<evidence type="ECO:0000313" key="10">
    <source>
        <dbReference type="Proteomes" id="UP001278766"/>
    </source>
</evidence>
<feature type="chain" id="PRO_5042077297" description="carbonic anhydrase" evidence="7">
    <location>
        <begin position="20"/>
        <end position="326"/>
    </location>
</feature>
<comment type="caution">
    <text evidence="9">The sequence shown here is derived from an EMBL/GenBank/DDBJ whole genome shotgun (WGS) entry which is preliminary data.</text>
</comment>
<dbReference type="CDD" id="cd03124">
    <property type="entry name" value="alpha_CA_prokaryotic_like"/>
    <property type="match status" value="1"/>
</dbReference>
<protein>
    <recommendedName>
        <fullName evidence="2">carbonic anhydrase</fullName>
        <ecNumber evidence="2">4.2.1.1</ecNumber>
    </recommendedName>
</protein>
<name>A0AAE0H7J2_9PEZI</name>
<sequence>MGLTLRALFLAASATRALASCAHGTFLRPRAEGGTVEVATFGYTGSIGPLNWAALESPANGVCATGTNQSPIDMVEGVFSLLQGSDIELTVNDMPDGAEFENLGTTVEVITQGGSLAVADKQFELQQFHFHLPSEHLDNGTSQAMEMHMVFQSAAQEIAVVGAYIAIADGAAAAPAPAVKRSRIFGRQEATPPPAGGGAAVAPTTLLETLFSVVDQIAVPGTKVTTPPLVMSEVVDLLKANAFQIYAGSLTTPPCSEGVSWHVSTARLGVTPASFIKARDVIGFNSRFPQNTPGEPNLLMMSALGSATAAVVAMAGGGVVGATPAE</sequence>
<keyword evidence="10" id="KW-1185">Reference proteome</keyword>
<dbReference type="InterPro" id="IPR001148">
    <property type="entry name" value="CA_dom"/>
</dbReference>
<evidence type="ECO:0000256" key="3">
    <source>
        <dbReference type="ARBA" id="ARBA00022723"/>
    </source>
</evidence>
<feature type="signal peptide" evidence="7">
    <location>
        <begin position="1"/>
        <end position="19"/>
    </location>
</feature>
<gene>
    <name evidence="9" type="ORF">B0H64DRAFT_45872</name>
</gene>
<comment type="similarity">
    <text evidence="1">Belongs to the alpha-carbonic anhydrase family.</text>
</comment>
<keyword evidence="5" id="KW-0456">Lyase</keyword>
<accession>A0AAE0H7J2</accession>
<dbReference type="Pfam" id="PF00194">
    <property type="entry name" value="Carb_anhydrase"/>
    <property type="match status" value="2"/>
</dbReference>
<dbReference type="PANTHER" id="PTHR18952">
    <property type="entry name" value="CARBONIC ANHYDRASE"/>
    <property type="match status" value="1"/>
</dbReference>
<dbReference type="EC" id="4.2.1.1" evidence="2"/>
<dbReference type="GO" id="GO:0008270">
    <property type="term" value="F:zinc ion binding"/>
    <property type="evidence" value="ECO:0007669"/>
    <property type="project" value="InterPro"/>
</dbReference>
<dbReference type="InterPro" id="IPR036398">
    <property type="entry name" value="CA_dom_sf"/>
</dbReference>
<keyword evidence="7" id="KW-0732">Signal</keyword>
<keyword evidence="3" id="KW-0479">Metal-binding</keyword>
<dbReference type="PANTHER" id="PTHR18952:SF265">
    <property type="entry name" value="CARBONIC ANHYDRASE"/>
    <property type="match status" value="1"/>
</dbReference>
<reference evidence="9" key="1">
    <citation type="journal article" date="2023" name="Mol. Phylogenet. Evol.">
        <title>Genome-scale phylogeny and comparative genomics of the fungal order Sordariales.</title>
        <authorList>
            <person name="Hensen N."/>
            <person name="Bonometti L."/>
            <person name="Westerberg I."/>
            <person name="Brannstrom I.O."/>
            <person name="Guillou S."/>
            <person name="Cros-Aarteil S."/>
            <person name="Calhoun S."/>
            <person name="Haridas S."/>
            <person name="Kuo A."/>
            <person name="Mondo S."/>
            <person name="Pangilinan J."/>
            <person name="Riley R."/>
            <person name="LaButti K."/>
            <person name="Andreopoulos B."/>
            <person name="Lipzen A."/>
            <person name="Chen C."/>
            <person name="Yan M."/>
            <person name="Daum C."/>
            <person name="Ng V."/>
            <person name="Clum A."/>
            <person name="Steindorff A."/>
            <person name="Ohm R.A."/>
            <person name="Martin F."/>
            <person name="Silar P."/>
            <person name="Natvig D.O."/>
            <person name="Lalanne C."/>
            <person name="Gautier V."/>
            <person name="Ament-Velasquez S.L."/>
            <person name="Kruys A."/>
            <person name="Hutchinson M.I."/>
            <person name="Powell A.J."/>
            <person name="Barry K."/>
            <person name="Miller A.N."/>
            <person name="Grigoriev I.V."/>
            <person name="Debuchy R."/>
            <person name="Gladieux P."/>
            <person name="Hiltunen Thoren M."/>
            <person name="Johannesson H."/>
        </authorList>
    </citation>
    <scope>NUCLEOTIDE SEQUENCE</scope>
    <source>
        <strain evidence="9">CBS 168.71</strain>
    </source>
</reference>
<evidence type="ECO:0000256" key="7">
    <source>
        <dbReference type="SAM" id="SignalP"/>
    </source>
</evidence>
<dbReference type="InterPro" id="IPR023561">
    <property type="entry name" value="Carbonic_anhydrase_a-class"/>
</dbReference>
<dbReference type="SUPFAM" id="SSF51069">
    <property type="entry name" value="Carbonic anhydrase"/>
    <property type="match status" value="1"/>
</dbReference>
<evidence type="ECO:0000256" key="2">
    <source>
        <dbReference type="ARBA" id="ARBA00012925"/>
    </source>
</evidence>
<dbReference type="Proteomes" id="UP001278766">
    <property type="component" value="Unassembled WGS sequence"/>
</dbReference>
<evidence type="ECO:0000256" key="1">
    <source>
        <dbReference type="ARBA" id="ARBA00010718"/>
    </source>
</evidence>
<comment type="catalytic activity">
    <reaction evidence="6">
        <text>hydrogencarbonate + H(+) = CO2 + H2O</text>
        <dbReference type="Rhea" id="RHEA:10748"/>
        <dbReference type="ChEBI" id="CHEBI:15377"/>
        <dbReference type="ChEBI" id="CHEBI:15378"/>
        <dbReference type="ChEBI" id="CHEBI:16526"/>
        <dbReference type="ChEBI" id="CHEBI:17544"/>
        <dbReference type="EC" id="4.2.1.1"/>
    </reaction>
</comment>